<dbReference type="PANTHER" id="PTHR30349:SF41">
    <property type="entry name" value="INTEGRASE_RECOMBINASE PROTEIN MJ0367-RELATED"/>
    <property type="match status" value="1"/>
</dbReference>
<dbReference type="KEGG" id="aori:SD37_11455"/>
<keyword evidence="2 4" id="KW-0238">DNA-binding</keyword>
<feature type="region of interest" description="Disordered" evidence="5">
    <location>
        <begin position="298"/>
        <end position="318"/>
    </location>
</feature>
<evidence type="ECO:0000313" key="8">
    <source>
        <dbReference type="EMBL" id="ANN21714.1"/>
    </source>
</evidence>
<dbReference type="PANTHER" id="PTHR30349">
    <property type="entry name" value="PHAGE INTEGRASE-RELATED"/>
    <property type="match status" value="1"/>
</dbReference>
<dbReference type="Gene3D" id="1.10.443.10">
    <property type="entry name" value="Intergrase catalytic core"/>
    <property type="match status" value="1"/>
</dbReference>
<keyword evidence="9" id="KW-1185">Reference proteome</keyword>
<evidence type="ECO:0000259" key="6">
    <source>
        <dbReference type="PROSITE" id="PS51898"/>
    </source>
</evidence>
<dbReference type="PROSITE" id="PS51898">
    <property type="entry name" value="TYR_RECOMBINASE"/>
    <property type="match status" value="1"/>
</dbReference>
<dbReference type="CDD" id="cd00397">
    <property type="entry name" value="DNA_BRE_C"/>
    <property type="match status" value="1"/>
</dbReference>
<feature type="domain" description="Core-binding (CB)" evidence="7">
    <location>
        <begin position="7"/>
        <end position="100"/>
    </location>
</feature>
<feature type="domain" description="Tyr recombinase" evidence="6">
    <location>
        <begin position="122"/>
        <end position="310"/>
    </location>
</feature>
<comment type="similarity">
    <text evidence="1">Belongs to the 'phage' integrase family.</text>
</comment>
<dbReference type="Proteomes" id="UP000093695">
    <property type="component" value="Chromosome"/>
</dbReference>
<dbReference type="InterPro" id="IPR013762">
    <property type="entry name" value="Integrase-like_cat_sf"/>
</dbReference>
<organism evidence="8 9">
    <name type="scientific">Amycolatopsis orientalis</name>
    <name type="common">Nocardia orientalis</name>
    <dbReference type="NCBI Taxonomy" id="31958"/>
    <lineage>
        <taxon>Bacteria</taxon>
        <taxon>Bacillati</taxon>
        <taxon>Actinomycetota</taxon>
        <taxon>Actinomycetes</taxon>
        <taxon>Pseudonocardiales</taxon>
        <taxon>Pseudonocardiaceae</taxon>
        <taxon>Amycolatopsis</taxon>
    </lineage>
</organism>
<dbReference type="InterPro" id="IPR010998">
    <property type="entry name" value="Integrase_recombinase_N"/>
</dbReference>
<keyword evidence="3" id="KW-0233">DNA recombination</keyword>
<dbReference type="Pfam" id="PF00589">
    <property type="entry name" value="Phage_integrase"/>
    <property type="match status" value="1"/>
</dbReference>
<evidence type="ECO:0000256" key="1">
    <source>
        <dbReference type="ARBA" id="ARBA00008857"/>
    </source>
</evidence>
<dbReference type="Gene3D" id="1.10.150.130">
    <property type="match status" value="1"/>
</dbReference>
<dbReference type="PROSITE" id="PS51900">
    <property type="entry name" value="CB"/>
    <property type="match status" value="1"/>
</dbReference>
<dbReference type="GO" id="GO:0006310">
    <property type="term" value="P:DNA recombination"/>
    <property type="evidence" value="ECO:0007669"/>
    <property type="project" value="UniProtKB-KW"/>
</dbReference>
<dbReference type="GO" id="GO:0015074">
    <property type="term" value="P:DNA integration"/>
    <property type="evidence" value="ECO:0007669"/>
    <property type="project" value="UniProtKB-KW"/>
</dbReference>
<protein>
    <recommendedName>
        <fullName evidence="10">Integrase</fullName>
    </recommendedName>
</protein>
<gene>
    <name evidence="8" type="ORF">SD37_11455</name>
</gene>
<dbReference type="InterPro" id="IPR011010">
    <property type="entry name" value="DNA_brk_join_enz"/>
</dbReference>
<dbReference type="GO" id="GO:0003677">
    <property type="term" value="F:DNA binding"/>
    <property type="evidence" value="ECO:0007669"/>
    <property type="project" value="UniProtKB-UniRule"/>
</dbReference>
<evidence type="ECO:0008006" key="10">
    <source>
        <dbReference type="Google" id="ProtNLM"/>
    </source>
</evidence>
<evidence type="ECO:0000256" key="3">
    <source>
        <dbReference type="ARBA" id="ARBA00023172"/>
    </source>
</evidence>
<dbReference type="SUPFAM" id="SSF56349">
    <property type="entry name" value="DNA breaking-rejoining enzymes"/>
    <property type="match status" value="1"/>
</dbReference>
<sequence length="318" mass="36854">MDELDGDDLRDLLVDFKRHLKSKNKAPNTIDSYVSIATAFVDFLDLEGMSRVAQGLTYRHFEHYFAMMVDRPNMRTGKPLSAAYRAKHFRSLQQFAKWLYTTEEVVDRNPFDKLTPPDVPEELPEVLTETQMRKLLDTTKGKSFENLRDRALLYLFIDTPSRLDELATLQADDPETGEEGSFDFEVDVAHVMGKGRKPRDVPFGPTTGEALRRYIRARRRHPYARKTTAFWLGRKGALSSWGVRQIIYRRADEAGVRVHPHLFRHTFSHRWLLNGGQETDLMRLAGWKSRQMLQRYGASAGSERAREAHRRANLTDRL</sequence>
<evidence type="ECO:0000256" key="2">
    <source>
        <dbReference type="ARBA" id="ARBA00023125"/>
    </source>
</evidence>
<evidence type="ECO:0000313" key="9">
    <source>
        <dbReference type="Proteomes" id="UP000093695"/>
    </source>
</evidence>
<proteinExistence type="inferred from homology"/>
<reference evidence="8 9" key="1">
    <citation type="journal article" date="2015" name="Genome Announc.">
        <title>Draft Genome Sequence of Norvancomycin-Producing Strain Amycolatopsis orientalis CPCC200066.</title>
        <authorList>
            <person name="Lei X."/>
            <person name="Yuan F."/>
            <person name="Shi Y."/>
            <person name="Li X."/>
            <person name="Wang L."/>
            <person name="Hong B."/>
        </authorList>
    </citation>
    <scope>NUCLEOTIDE SEQUENCE [LARGE SCALE GENOMIC DNA]</scope>
    <source>
        <strain evidence="8 9">B-37</strain>
    </source>
</reference>
<evidence type="ECO:0000256" key="4">
    <source>
        <dbReference type="PROSITE-ProRule" id="PRU01248"/>
    </source>
</evidence>
<dbReference type="AlphaFoldDB" id="A0A193CB83"/>
<evidence type="ECO:0000256" key="5">
    <source>
        <dbReference type="SAM" id="MobiDB-lite"/>
    </source>
</evidence>
<name>A0A193CB83_AMYOR</name>
<dbReference type="STRING" id="31958.SD37_11455"/>
<dbReference type="EMBL" id="CP016174">
    <property type="protein sequence ID" value="ANN21714.1"/>
    <property type="molecule type" value="Genomic_DNA"/>
</dbReference>
<dbReference type="InterPro" id="IPR044068">
    <property type="entry name" value="CB"/>
</dbReference>
<dbReference type="InterPro" id="IPR050090">
    <property type="entry name" value="Tyrosine_recombinase_XerCD"/>
</dbReference>
<evidence type="ECO:0000259" key="7">
    <source>
        <dbReference type="PROSITE" id="PS51900"/>
    </source>
</evidence>
<accession>A0A193CB83</accession>
<dbReference type="InterPro" id="IPR002104">
    <property type="entry name" value="Integrase_catalytic"/>
</dbReference>